<dbReference type="SUPFAM" id="SSF54909">
    <property type="entry name" value="Dimeric alpha+beta barrel"/>
    <property type="match status" value="1"/>
</dbReference>
<dbReference type="Gene3D" id="3.30.70.100">
    <property type="match status" value="1"/>
</dbReference>
<gene>
    <name evidence="1" type="ORF">MGWOODY_Mmi1900</name>
</gene>
<evidence type="ECO:0008006" key="2">
    <source>
        <dbReference type="Google" id="ProtNLM"/>
    </source>
</evidence>
<accession>A0A160VG52</accession>
<dbReference type="InterPro" id="IPR052936">
    <property type="entry name" value="Jasmonate_Hydroxylase-like"/>
</dbReference>
<evidence type="ECO:0000313" key="1">
    <source>
        <dbReference type="EMBL" id="CUV08959.1"/>
    </source>
</evidence>
<name>A0A160VG52_9ZZZZ</name>
<reference evidence="1" key="1">
    <citation type="submission" date="2015-10" db="EMBL/GenBank/DDBJ databases">
        <authorList>
            <person name="Gilbert D.G."/>
        </authorList>
    </citation>
    <scope>NUCLEOTIDE SEQUENCE</scope>
</reference>
<proteinExistence type="predicted"/>
<organism evidence="1">
    <name type="scientific">hydrothermal vent metagenome</name>
    <dbReference type="NCBI Taxonomy" id="652676"/>
    <lineage>
        <taxon>unclassified sequences</taxon>
        <taxon>metagenomes</taxon>
        <taxon>ecological metagenomes</taxon>
    </lineage>
</organism>
<dbReference type="PANTHER" id="PTHR37811">
    <property type="entry name" value="BLL5343 PROTEIN"/>
    <property type="match status" value="1"/>
</dbReference>
<protein>
    <recommendedName>
        <fullName evidence="2">ABM domain-containing protein</fullName>
    </recommendedName>
</protein>
<sequence>MAEKIDQMVKDQPGYLGMESVRNENGYGITACYWSDAESISKWKENLAHQEAQTKGISDWYEDYFLRVAKVERDYGTV</sequence>
<dbReference type="AlphaFoldDB" id="A0A160VG52"/>
<dbReference type="PANTHER" id="PTHR37811:SF2">
    <property type="entry name" value="ABM DOMAIN-CONTAINING PROTEIN"/>
    <property type="match status" value="1"/>
</dbReference>
<dbReference type="InterPro" id="IPR011008">
    <property type="entry name" value="Dimeric_a/b-barrel"/>
</dbReference>
<dbReference type="EMBL" id="FAXC01000146">
    <property type="protein sequence ID" value="CUV08959.1"/>
    <property type="molecule type" value="Genomic_DNA"/>
</dbReference>